<sequence>MKHQKIAAFGSSYMATWRLQELFKAAIFCSFQLCTGEMFTAADIFL</sequence>
<name>V8RFS0_9PSED</name>
<accession>V8RFS0</accession>
<evidence type="ECO:0000313" key="1">
    <source>
        <dbReference type="EMBL" id="ETF10385.1"/>
    </source>
</evidence>
<dbReference type="AlphaFoldDB" id="V8RFS0"/>
<protein>
    <submittedName>
        <fullName evidence="1">Uncharacterized protein</fullName>
    </submittedName>
</protein>
<dbReference type="PATRIC" id="fig|1395516.4.peg.335"/>
<comment type="caution">
    <text evidence="1">The sequence shown here is derived from an EMBL/GenBank/DDBJ whole genome shotgun (WGS) entry which is preliminary data.</text>
</comment>
<dbReference type="HOGENOM" id="CLU_3187937_0_0_6"/>
<dbReference type="EMBL" id="AYMZ01000001">
    <property type="protein sequence ID" value="ETF10385.1"/>
    <property type="molecule type" value="Genomic_DNA"/>
</dbReference>
<dbReference type="Proteomes" id="UP000024771">
    <property type="component" value="Chromosome"/>
</dbReference>
<organism evidence="1">
    <name type="scientific">Pseudomonas moraviensis R28-S</name>
    <dbReference type="NCBI Taxonomy" id="1395516"/>
    <lineage>
        <taxon>Bacteria</taxon>
        <taxon>Pseudomonadati</taxon>
        <taxon>Pseudomonadota</taxon>
        <taxon>Gammaproteobacteria</taxon>
        <taxon>Pseudomonadales</taxon>
        <taxon>Pseudomonadaceae</taxon>
        <taxon>Pseudomonas</taxon>
    </lineage>
</organism>
<proteinExistence type="predicted"/>
<gene>
    <name evidence="1" type="ORF">PMO01_01625</name>
</gene>
<reference evidence="1" key="1">
    <citation type="journal article" date="2014" name="Genome Announc.">
        <title>Draft Genome Sequence of Pseudomonas moraviensis R28-S.</title>
        <authorList>
            <person name="Hunter S.S."/>
            <person name="Yano H."/>
            <person name="Loftie-Eaton W."/>
            <person name="Hughes J."/>
            <person name="De Gelder L."/>
            <person name="Stragier P."/>
            <person name="De Vos P."/>
            <person name="Settles M.L."/>
            <person name="Top E.M."/>
        </authorList>
    </citation>
    <scope>NUCLEOTIDE SEQUENCE [LARGE SCALE GENOMIC DNA]</scope>
    <source>
        <strain evidence="1">R28-S</strain>
    </source>
</reference>